<evidence type="ECO:0000313" key="1">
    <source>
        <dbReference type="EMBL" id="EFH90092.1"/>
    </source>
</evidence>
<dbReference type="AlphaFoldDB" id="D6TD41"/>
<dbReference type="Proteomes" id="UP000004508">
    <property type="component" value="Unassembled WGS sequence"/>
</dbReference>
<dbReference type="InParanoid" id="D6TD41"/>
<sequence>MLFSYTMTKRAGGHTRRTSARKLAMTRASSYGLQQKSNSFLTVF</sequence>
<organism evidence="1 2">
    <name type="scientific">Ktedonobacter racemifer DSM 44963</name>
    <dbReference type="NCBI Taxonomy" id="485913"/>
    <lineage>
        <taxon>Bacteria</taxon>
        <taxon>Bacillati</taxon>
        <taxon>Chloroflexota</taxon>
        <taxon>Ktedonobacteria</taxon>
        <taxon>Ktedonobacterales</taxon>
        <taxon>Ktedonobacteraceae</taxon>
        <taxon>Ktedonobacter</taxon>
    </lineage>
</organism>
<keyword evidence="2" id="KW-1185">Reference proteome</keyword>
<reference evidence="1 2" key="1">
    <citation type="journal article" date="2011" name="Stand. Genomic Sci.">
        <title>Non-contiguous finished genome sequence and contextual data of the filamentous soil bacterium Ktedonobacter racemifer type strain (SOSP1-21).</title>
        <authorList>
            <person name="Chang Y.J."/>
            <person name="Land M."/>
            <person name="Hauser L."/>
            <person name="Chertkov O."/>
            <person name="Del Rio T.G."/>
            <person name="Nolan M."/>
            <person name="Copeland A."/>
            <person name="Tice H."/>
            <person name="Cheng J.F."/>
            <person name="Lucas S."/>
            <person name="Han C."/>
            <person name="Goodwin L."/>
            <person name="Pitluck S."/>
            <person name="Ivanova N."/>
            <person name="Ovchinikova G."/>
            <person name="Pati A."/>
            <person name="Chen A."/>
            <person name="Palaniappan K."/>
            <person name="Mavromatis K."/>
            <person name="Liolios K."/>
            <person name="Brettin T."/>
            <person name="Fiebig A."/>
            <person name="Rohde M."/>
            <person name="Abt B."/>
            <person name="Goker M."/>
            <person name="Detter J.C."/>
            <person name="Woyke T."/>
            <person name="Bristow J."/>
            <person name="Eisen J.A."/>
            <person name="Markowitz V."/>
            <person name="Hugenholtz P."/>
            <person name="Kyrpides N.C."/>
            <person name="Klenk H.P."/>
            <person name="Lapidus A."/>
        </authorList>
    </citation>
    <scope>NUCLEOTIDE SEQUENCE [LARGE SCALE GENOMIC DNA]</scope>
    <source>
        <strain evidence="2">DSM 44963</strain>
    </source>
</reference>
<proteinExistence type="predicted"/>
<accession>D6TD41</accession>
<protein>
    <submittedName>
        <fullName evidence="1">Uncharacterized protein</fullName>
    </submittedName>
</protein>
<dbReference type="STRING" id="485913.Krac_11700"/>
<gene>
    <name evidence="1" type="ORF">Krac_11700</name>
</gene>
<name>D6TD41_KTERA</name>
<dbReference type="EMBL" id="ADVG01000001">
    <property type="protein sequence ID" value="EFH90092.1"/>
    <property type="molecule type" value="Genomic_DNA"/>
</dbReference>
<evidence type="ECO:0000313" key="2">
    <source>
        <dbReference type="Proteomes" id="UP000004508"/>
    </source>
</evidence>
<comment type="caution">
    <text evidence="1">The sequence shown here is derived from an EMBL/GenBank/DDBJ whole genome shotgun (WGS) entry which is preliminary data.</text>
</comment>